<comment type="caution">
    <text evidence="2">The sequence shown here is derived from an EMBL/GenBank/DDBJ whole genome shotgun (WGS) entry which is preliminary data.</text>
</comment>
<dbReference type="AlphaFoldDB" id="A0A3M0GCR0"/>
<proteinExistence type="predicted"/>
<dbReference type="RefSeq" id="WP_121900638.1">
    <property type="nucleotide sequence ID" value="NZ_REFW01000001.1"/>
</dbReference>
<dbReference type="EMBL" id="REFW01000001">
    <property type="protein sequence ID" value="RMB62088.1"/>
    <property type="molecule type" value="Genomic_DNA"/>
</dbReference>
<evidence type="ECO:0000256" key="1">
    <source>
        <dbReference type="SAM" id="SignalP"/>
    </source>
</evidence>
<organism evidence="2 3">
    <name type="scientific">Tessaracoccus antarcticus</name>
    <dbReference type="NCBI Taxonomy" id="2479848"/>
    <lineage>
        <taxon>Bacteria</taxon>
        <taxon>Bacillati</taxon>
        <taxon>Actinomycetota</taxon>
        <taxon>Actinomycetes</taxon>
        <taxon>Propionibacteriales</taxon>
        <taxon>Propionibacteriaceae</taxon>
        <taxon>Tessaracoccus</taxon>
    </lineage>
</organism>
<keyword evidence="1" id="KW-0732">Signal</keyword>
<evidence type="ECO:0000313" key="3">
    <source>
        <dbReference type="Proteomes" id="UP000275256"/>
    </source>
</evidence>
<keyword evidence="3" id="KW-1185">Reference proteome</keyword>
<evidence type="ECO:0008006" key="4">
    <source>
        <dbReference type="Google" id="ProtNLM"/>
    </source>
</evidence>
<gene>
    <name evidence="2" type="ORF">EAX62_05790</name>
</gene>
<feature type="signal peptide" evidence="1">
    <location>
        <begin position="1"/>
        <end position="31"/>
    </location>
</feature>
<dbReference type="Proteomes" id="UP000275256">
    <property type="component" value="Unassembled WGS sequence"/>
</dbReference>
<sequence>MNRTWKSLAASAAISMAVAAPLAMSTTFASAHNGEDHDSAVTFRLDSMKGTNATGDATLTPTDSGGLVVEIRAKDMVPNSPHAQHIHGDTSGAMKHCPAPSADKDGNGFISIEEGFPDYGDIHISLTTTGDTTKASGLAVDRMPMADAQGNLSYKRTLTAAELPKGTLENLANLHVVQHGVDANDNGKYDMEGLGESTFAKSLGVDGIPAEATDSATCGMIMPAGGVATGGEAPTAPNSGLLAAGGVLLAGGAAVAISRRRSAAVTGA</sequence>
<evidence type="ECO:0000313" key="2">
    <source>
        <dbReference type="EMBL" id="RMB62088.1"/>
    </source>
</evidence>
<dbReference type="OrthoDB" id="2991218at2"/>
<protein>
    <recommendedName>
        <fullName evidence="4">CHRD domain-containing protein</fullName>
    </recommendedName>
</protein>
<feature type="chain" id="PRO_5018209238" description="CHRD domain-containing protein" evidence="1">
    <location>
        <begin position="32"/>
        <end position="268"/>
    </location>
</feature>
<reference evidence="2 3" key="1">
    <citation type="submission" date="2018-10" db="EMBL/GenBank/DDBJ databases">
        <title>Tessaracoccus antarcticuss sp. nov., isolated from sediment.</title>
        <authorList>
            <person name="Zhou L.Y."/>
            <person name="Du Z.J."/>
        </authorList>
    </citation>
    <scope>NUCLEOTIDE SEQUENCE [LARGE SCALE GENOMIC DNA]</scope>
    <source>
        <strain evidence="2 3">JDX10</strain>
    </source>
</reference>
<accession>A0A3M0GCR0</accession>
<name>A0A3M0GCR0_9ACTN</name>